<gene>
    <name evidence="2" type="ORF">A3G33_09325</name>
</gene>
<reference evidence="2 3" key="1">
    <citation type="journal article" date="2016" name="Nat. Commun.">
        <title>Thousands of microbial genomes shed light on interconnected biogeochemical processes in an aquifer system.</title>
        <authorList>
            <person name="Anantharaman K."/>
            <person name="Brown C.T."/>
            <person name="Hug L.A."/>
            <person name="Sharon I."/>
            <person name="Castelle C.J."/>
            <person name="Probst A.J."/>
            <person name="Thomas B.C."/>
            <person name="Singh A."/>
            <person name="Wilkins M.J."/>
            <person name="Karaoz U."/>
            <person name="Brodie E.L."/>
            <person name="Williams K.H."/>
            <person name="Hubbard S.S."/>
            <person name="Banfield J.F."/>
        </authorList>
    </citation>
    <scope>NUCLEOTIDE SEQUENCE [LARGE SCALE GENOMIC DNA]</scope>
</reference>
<evidence type="ECO:0000313" key="3">
    <source>
        <dbReference type="Proteomes" id="UP000178187"/>
    </source>
</evidence>
<sequence>MSFPRKRESRRRFGLPGLVRGGMAPEGRAEQGTKKFPARPDVGRCPGLARGETTFIVKERL</sequence>
<organism evidence="2 3">
    <name type="scientific">Candidatus Danuiimicrobium aquiferis</name>
    <dbReference type="NCBI Taxonomy" id="1801832"/>
    <lineage>
        <taxon>Bacteria</taxon>
        <taxon>Pseudomonadati</taxon>
        <taxon>Candidatus Omnitrophota</taxon>
        <taxon>Candidatus Danuiimicrobium</taxon>
    </lineage>
</organism>
<evidence type="ECO:0000256" key="1">
    <source>
        <dbReference type="SAM" id="MobiDB-lite"/>
    </source>
</evidence>
<comment type="caution">
    <text evidence="2">The sequence shown here is derived from an EMBL/GenBank/DDBJ whole genome shotgun (WGS) entry which is preliminary data.</text>
</comment>
<protein>
    <submittedName>
        <fullName evidence="2">Uncharacterized protein</fullName>
    </submittedName>
</protein>
<dbReference type="Proteomes" id="UP000178187">
    <property type="component" value="Unassembled WGS sequence"/>
</dbReference>
<evidence type="ECO:0000313" key="2">
    <source>
        <dbReference type="EMBL" id="OGW97385.1"/>
    </source>
</evidence>
<feature type="region of interest" description="Disordered" evidence="1">
    <location>
        <begin position="1"/>
        <end position="45"/>
    </location>
</feature>
<dbReference type="EMBL" id="MHFR01000042">
    <property type="protein sequence ID" value="OGW97385.1"/>
    <property type="molecule type" value="Genomic_DNA"/>
</dbReference>
<accession>A0A1G1KWZ8</accession>
<name>A0A1G1KWZ8_9BACT</name>
<dbReference type="AlphaFoldDB" id="A0A1G1KWZ8"/>
<proteinExistence type="predicted"/>